<dbReference type="GO" id="GO:0019634">
    <property type="term" value="P:organic phosphonate metabolic process"/>
    <property type="evidence" value="ECO:0007669"/>
    <property type="project" value="InterPro"/>
</dbReference>
<proteinExistence type="predicted"/>
<dbReference type="SUPFAM" id="SSF159709">
    <property type="entry name" value="PhnH-like"/>
    <property type="match status" value="1"/>
</dbReference>
<evidence type="ECO:0000313" key="2">
    <source>
        <dbReference type="Proteomes" id="UP000070107"/>
    </source>
</evidence>
<comment type="caution">
    <text evidence="1">The sequence shown here is derived from an EMBL/GenBank/DDBJ whole genome shotgun (WGS) entry which is preliminary data.</text>
</comment>
<dbReference type="NCBIfam" id="TIGR03292">
    <property type="entry name" value="PhnH_redo"/>
    <property type="match status" value="1"/>
</dbReference>
<dbReference type="EMBL" id="LNTU01000037">
    <property type="protein sequence ID" value="KXF75743.1"/>
    <property type="molecule type" value="Genomic_DNA"/>
</dbReference>
<dbReference type="Proteomes" id="UP000070107">
    <property type="component" value="Unassembled WGS sequence"/>
</dbReference>
<sequence length="196" mass="20302">MRADIFDGGFADPVFTSQAVFRAVMDASARPGTIADLGDVAQAPAPVPAATAAILLTLADFDTPVWFEGADSTAASQWLSFHTGAVTTPDAAAASFAVLEEGSDASTWSQFAQGTADYPDRSATLLLPLAGLEGGRSLTLSGPGIEGRAVIAPRGLPEDFIEVMQANRSCYPLGFDVVLVCGTQALALPRTVRIEV</sequence>
<gene>
    <name evidence="1" type="ORF">ATN84_17365</name>
</gene>
<dbReference type="GO" id="GO:0016829">
    <property type="term" value="F:lyase activity"/>
    <property type="evidence" value="ECO:0007669"/>
    <property type="project" value="UniProtKB-KW"/>
</dbReference>
<protein>
    <submittedName>
        <fullName evidence="1">Phosphonate C-P lyase system protein PhnH</fullName>
    </submittedName>
</protein>
<dbReference type="AlphaFoldDB" id="A0A135HRG6"/>
<dbReference type="STRING" id="1494590.ATN84_17365"/>
<dbReference type="OrthoDB" id="9814509at2"/>
<evidence type="ECO:0000313" key="1">
    <source>
        <dbReference type="EMBL" id="KXF75743.1"/>
    </source>
</evidence>
<keyword evidence="2" id="KW-1185">Reference proteome</keyword>
<dbReference type="InterPro" id="IPR038058">
    <property type="entry name" value="PhnH-like_sp"/>
</dbReference>
<dbReference type="InterPro" id="IPR008772">
    <property type="entry name" value="Phosphonate_metab_PhnH"/>
</dbReference>
<keyword evidence="1" id="KW-0456">Lyase</keyword>
<accession>A0A135HRG6</accession>
<reference evidence="1 2" key="1">
    <citation type="submission" date="2015-11" db="EMBL/GenBank/DDBJ databases">
        <title>Draft genome sequence of Paramesorhizobium deserti A-3-E, a strain highly resistant to diverse beta-lactam antibiotics.</title>
        <authorList>
            <person name="Lv R."/>
            <person name="Yang X."/>
            <person name="Fang N."/>
            <person name="Guo J."/>
            <person name="Luo X."/>
            <person name="Peng F."/>
            <person name="Yang R."/>
            <person name="Cui Y."/>
            <person name="Fang C."/>
            <person name="Song Y."/>
        </authorList>
    </citation>
    <scope>NUCLEOTIDE SEQUENCE [LARGE SCALE GENOMIC DNA]</scope>
    <source>
        <strain evidence="1 2">A-3-E</strain>
    </source>
</reference>
<dbReference type="Gene3D" id="3.40.50.11310">
    <property type="entry name" value="Bacterial phosphonate metabolism protein PhnH"/>
    <property type="match status" value="1"/>
</dbReference>
<dbReference type="Pfam" id="PF05845">
    <property type="entry name" value="PhnH"/>
    <property type="match status" value="1"/>
</dbReference>
<name>A0A135HRG6_9HYPH</name>
<dbReference type="RefSeq" id="WP_068883947.1">
    <property type="nucleotide sequence ID" value="NZ_LNTU01000037.1"/>
</dbReference>
<organism evidence="1 2">
    <name type="scientific">Paramesorhizobium deserti</name>
    <dbReference type="NCBI Taxonomy" id="1494590"/>
    <lineage>
        <taxon>Bacteria</taxon>
        <taxon>Pseudomonadati</taxon>
        <taxon>Pseudomonadota</taxon>
        <taxon>Alphaproteobacteria</taxon>
        <taxon>Hyphomicrobiales</taxon>
        <taxon>Phyllobacteriaceae</taxon>
        <taxon>Paramesorhizobium</taxon>
    </lineage>
</organism>
<dbReference type="PIRSF" id="PIRSF020680">
    <property type="entry name" value="PhnH"/>
    <property type="match status" value="1"/>
</dbReference>